<name>A0AA39L897_SARSR</name>
<feature type="transmembrane region" description="Helical" evidence="6">
    <location>
        <begin position="161"/>
        <end position="183"/>
    </location>
</feature>
<keyword evidence="2" id="KW-0813">Transport</keyword>
<proteinExistence type="predicted"/>
<dbReference type="SUPFAM" id="SSF103473">
    <property type="entry name" value="MFS general substrate transporter"/>
    <property type="match status" value="1"/>
</dbReference>
<feature type="transmembrane region" description="Helical" evidence="6">
    <location>
        <begin position="195"/>
        <end position="216"/>
    </location>
</feature>
<evidence type="ECO:0000256" key="4">
    <source>
        <dbReference type="ARBA" id="ARBA00022989"/>
    </source>
</evidence>
<evidence type="ECO:0000256" key="6">
    <source>
        <dbReference type="SAM" id="Phobius"/>
    </source>
</evidence>
<dbReference type="PROSITE" id="PS50850">
    <property type="entry name" value="MFS"/>
    <property type="match status" value="1"/>
</dbReference>
<evidence type="ECO:0000256" key="1">
    <source>
        <dbReference type="ARBA" id="ARBA00004141"/>
    </source>
</evidence>
<dbReference type="PANTHER" id="PTHR43791:SF19">
    <property type="entry name" value="TRANSPORTER, PUTATIVE (AFU_ORTHOLOGUE AFUA_1G01812)-RELATED"/>
    <property type="match status" value="1"/>
</dbReference>
<feature type="transmembrane region" description="Helical" evidence="6">
    <location>
        <begin position="228"/>
        <end position="250"/>
    </location>
</feature>
<evidence type="ECO:0000256" key="3">
    <source>
        <dbReference type="ARBA" id="ARBA00022692"/>
    </source>
</evidence>
<gene>
    <name evidence="8" type="ORF">NLU13_4042</name>
</gene>
<evidence type="ECO:0000313" key="9">
    <source>
        <dbReference type="Proteomes" id="UP001175261"/>
    </source>
</evidence>
<dbReference type="Pfam" id="PF07690">
    <property type="entry name" value="MFS_1"/>
    <property type="match status" value="1"/>
</dbReference>
<comment type="subcellular location">
    <subcellularLocation>
        <location evidence="1">Membrane</location>
        <topology evidence="1">Multi-pass membrane protein</topology>
    </subcellularLocation>
</comment>
<dbReference type="InterPro" id="IPR020846">
    <property type="entry name" value="MFS_dom"/>
</dbReference>
<keyword evidence="9" id="KW-1185">Reference proteome</keyword>
<dbReference type="EMBL" id="JAPDFR010000003">
    <property type="protein sequence ID" value="KAK0387797.1"/>
    <property type="molecule type" value="Genomic_DNA"/>
</dbReference>
<dbReference type="GO" id="GO:0022857">
    <property type="term" value="F:transmembrane transporter activity"/>
    <property type="evidence" value="ECO:0007669"/>
    <property type="project" value="InterPro"/>
</dbReference>
<comment type="caution">
    <text evidence="8">The sequence shown here is derived from an EMBL/GenBank/DDBJ whole genome shotgun (WGS) entry which is preliminary data.</text>
</comment>
<feature type="transmembrane region" description="Helical" evidence="6">
    <location>
        <begin position="422"/>
        <end position="443"/>
    </location>
</feature>
<sequence>MAHLQEKTDLGAEVQQDDYINVDEDLKTNNLEFEKSELLAGLPDPDEGKSEEDKKAIDKRLMWKVDLHLVPWLSFLYLLSFLDRANIGNARLAGMEADLSMSGPQYNMSLTIFFISYALFEPLTNALLKILSPRWFFTAIIVAWGTIMTLMGLVSSYKGLLVARFFLGVAEAGLFPGVSFYLSCWYKSSEIGVRIAIFFSAAAVAGSFGGLLAAAIALMDGIGGRPGWAWIFILEGLITVIAGLASWWLVYDWPETARFLDESDRVRVRRRLIIDRQGKTAEDNDKRYMYEALKDWKTYGYMLVYMGCLMPLYAFSLFLPTIVQGMGYTGYHAQLLTVPPYICAAVVTVAAGFFADHTRWRGYCNMATVSVGILGFALLLSSGDIRIQYAGTFLGAVGIYPTIPVTLSWVSNNTEGSLKRAVVIGLVVGCGNLNGIVSSNVYIKAQRPRFWIGHGAVLAYQVVFLLGGTIFMHLALRAENKARRAGKRNAAYDSLTEEEKAIKGDRRPGFIYTL</sequence>
<dbReference type="GO" id="GO:0016020">
    <property type="term" value="C:membrane"/>
    <property type="evidence" value="ECO:0007669"/>
    <property type="project" value="UniProtKB-SubCell"/>
</dbReference>
<evidence type="ECO:0000256" key="5">
    <source>
        <dbReference type="ARBA" id="ARBA00023136"/>
    </source>
</evidence>
<feature type="transmembrane region" description="Helical" evidence="6">
    <location>
        <begin position="362"/>
        <end position="381"/>
    </location>
</feature>
<organism evidence="8 9">
    <name type="scientific">Sarocladium strictum</name>
    <name type="common">Black bundle disease fungus</name>
    <name type="synonym">Acremonium strictum</name>
    <dbReference type="NCBI Taxonomy" id="5046"/>
    <lineage>
        <taxon>Eukaryota</taxon>
        <taxon>Fungi</taxon>
        <taxon>Dikarya</taxon>
        <taxon>Ascomycota</taxon>
        <taxon>Pezizomycotina</taxon>
        <taxon>Sordariomycetes</taxon>
        <taxon>Hypocreomycetidae</taxon>
        <taxon>Hypocreales</taxon>
        <taxon>Sarocladiaceae</taxon>
        <taxon>Sarocladium</taxon>
    </lineage>
</organism>
<protein>
    <recommendedName>
        <fullName evidence="7">Major facilitator superfamily (MFS) profile domain-containing protein</fullName>
    </recommendedName>
</protein>
<feature type="transmembrane region" description="Helical" evidence="6">
    <location>
        <begin position="387"/>
        <end position="410"/>
    </location>
</feature>
<dbReference type="Gene3D" id="1.20.1250.20">
    <property type="entry name" value="MFS general substrate transporter like domains"/>
    <property type="match status" value="2"/>
</dbReference>
<evidence type="ECO:0000256" key="2">
    <source>
        <dbReference type="ARBA" id="ARBA00022448"/>
    </source>
</evidence>
<feature type="transmembrane region" description="Helical" evidence="6">
    <location>
        <begin position="107"/>
        <end position="128"/>
    </location>
</feature>
<accession>A0AA39L897</accession>
<evidence type="ECO:0000313" key="8">
    <source>
        <dbReference type="EMBL" id="KAK0387797.1"/>
    </source>
</evidence>
<reference evidence="8" key="1">
    <citation type="submission" date="2022-10" db="EMBL/GenBank/DDBJ databases">
        <title>Determination and structural analysis of whole genome sequence of Sarocladium strictum F4-1.</title>
        <authorList>
            <person name="Hu L."/>
            <person name="Jiang Y."/>
        </authorList>
    </citation>
    <scope>NUCLEOTIDE SEQUENCE</scope>
    <source>
        <strain evidence="8">F4-1</strain>
    </source>
</reference>
<feature type="transmembrane region" description="Helical" evidence="6">
    <location>
        <begin position="299"/>
        <end position="319"/>
    </location>
</feature>
<feature type="transmembrane region" description="Helical" evidence="6">
    <location>
        <begin position="331"/>
        <end position="355"/>
    </location>
</feature>
<evidence type="ECO:0000259" key="7">
    <source>
        <dbReference type="PROSITE" id="PS50850"/>
    </source>
</evidence>
<dbReference type="InterPro" id="IPR011701">
    <property type="entry name" value="MFS"/>
</dbReference>
<keyword evidence="5 6" id="KW-0472">Membrane</keyword>
<dbReference type="FunFam" id="1.20.1250.20:FF:000034">
    <property type="entry name" value="MFS general substrate transporter"/>
    <property type="match status" value="1"/>
</dbReference>
<feature type="transmembrane region" description="Helical" evidence="6">
    <location>
        <begin position="69"/>
        <end position="87"/>
    </location>
</feature>
<dbReference type="Proteomes" id="UP001175261">
    <property type="component" value="Unassembled WGS sequence"/>
</dbReference>
<feature type="transmembrane region" description="Helical" evidence="6">
    <location>
        <begin position="135"/>
        <end position="155"/>
    </location>
</feature>
<feature type="transmembrane region" description="Helical" evidence="6">
    <location>
        <begin position="455"/>
        <end position="476"/>
    </location>
</feature>
<dbReference type="InterPro" id="IPR036259">
    <property type="entry name" value="MFS_trans_sf"/>
</dbReference>
<feature type="domain" description="Major facilitator superfamily (MFS) profile" evidence="7">
    <location>
        <begin position="69"/>
        <end position="479"/>
    </location>
</feature>
<dbReference type="PANTHER" id="PTHR43791">
    <property type="entry name" value="PERMEASE-RELATED"/>
    <property type="match status" value="1"/>
</dbReference>
<dbReference type="FunFam" id="1.20.1250.20:FF:000068">
    <property type="entry name" value="MFS general substrate transporter"/>
    <property type="match status" value="1"/>
</dbReference>
<keyword evidence="4 6" id="KW-1133">Transmembrane helix</keyword>
<keyword evidence="3 6" id="KW-0812">Transmembrane</keyword>
<dbReference type="AlphaFoldDB" id="A0AA39L897"/>